<keyword evidence="2 7" id="KW-0813">Transport</keyword>
<evidence type="ECO:0000256" key="4">
    <source>
        <dbReference type="ARBA" id="ARBA00022692"/>
    </source>
</evidence>
<dbReference type="PANTHER" id="PTHR43163:SF6">
    <property type="entry name" value="DIPEPTIDE TRANSPORT SYSTEM PERMEASE PROTEIN DPPB-RELATED"/>
    <property type="match status" value="1"/>
</dbReference>
<evidence type="ECO:0000256" key="6">
    <source>
        <dbReference type="ARBA" id="ARBA00023136"/>
    </source>
</evidence>
<evidence type="ECO:0000256" key="7">
    <source>
        <dbReference type="RuleBase" id="RU363032"/>
    </source>
</evidence>
<keyword evidence="4 7" id="KW-0812">Transmembrane</keyword>
<keyword evidence="10" id="KW-1185">Reference proteome</keyword>
<evidence type="ECO:0000256" key="3">
    <source>
        <dbReference type="ARBA" id="ARBA00022475"/>
    </source>
</evidence>
<dbReference type="InterPro" id="IPR000515">
    <property type="entry name" value="MetI-like"/>
</dbReference>
<dbReference type="Proteomes" id="UP001164803">
    <property type="component" value="Chromosome"/>
</dbReference>
<dbReference type="CDD" id="cd06261">
    <property type="entry name" value="TM_PBP2"/>
    <property type="match status" value="1"/>
</dbReference>
<proteinExistence type="inferred from homology"/>
<feature type="transmembrane region" description="Helical" evidence="7">
    <location>
        <begin position="269"/>
        <end position="292"/>
    </location>
</feature>
<protein>
    <submittedName>
        <fullName evidence="9">ABC transporter permease</fullName>
    </submittedName>
</protein>
<keyword evidence="5 7" id="KW-1133">Transmembrane helix</keyword>
<feature type="transmembrane region" description="Helical" evidence="7">
    <location>
        <begin position="227"/>
        <end position="249"/>
    </location>
</feature>
<evidence type="ECO:0000313" key="9">
    <source>
        <dbReference type="EMBL" id="WAH35720.1"/>
    </source>
</evidence>
<feature type="transmembrane region" description="Helical" evidence="7">
    <location>
        <begin position="131"/>
        <end position="157"/>
    </location>
</feature>
<keyword evidence="3" id="KW-1003">Cell membrane</keyword>
<feature type="transmembrane region" description="Helical" evidence="7">
    <location>
        <begin position="12"/>
        <end position="30"/>
    </location>
</feature>
<dbReference type="Pfam" id="PF19300">
    <property type="entry name" value="BPD_transp_1_N"/>
    <property type="match status" value="1"/>
</dbReference>
<dbReference type="Pfam" id="PF00528">
    <property type="entry name" value="BPD_transp_1"/>
    <property type="match status" value="1"/>
</dbReference>
<feature type="transmembrane region" description="Helical" evidence="7">
    <location>
        <begin position="169"/>
        <end position="188"/>
    </location>
</feature>
<comment type="similarity">
    <text evidence="7">Belongs to the binding-protein-dependent transport system permease family.</text>
</comment>
<dbReference type="InterPro" id="IPR045621">
    <property type="entry name" value="BPD_transp_1_N"/>
</dbReference>
<evidence type="ECO:0000313" key="10">
    <source>
        <dbReference type="Proteomes" id="UP001164803"/>
    </source>
</evidence>
<keyword evidence="6 7" id="KW-0472">Membrane</keyword>
<evidence type="ECO:0000256" key="2">
    <source>
        <dbReference type="ARBA" id="ARBA00022448"/>
    </source>
</evidence>
<dbReference type="SUPFAM" id="SSF161098">
    <property type="entry name" value="MetI-like"/>
    <property type="match status" value="1"/>
</dbReference>
<dbReference type="InterPro" id="IPR035906">
    <property type="entry name" value="MetI-like_sf"/>
</dbReference>
<dbReference type="PANTHER" id="PTHR43163">
    <property type="entry name" value="DIPEPTIDE TRANSPORT SYSTEM PERMEASE PROTEIN DPPB-RELATED"/>
    <property type="match status" value="1"/>
</dbReference>
<accession>A0ABY6Z172</accession>
<name>A0ABY6Z172_9BACL</name>
<dbReference type="Gene3D" id="1.10.3720.10">
    <property type="entry name" value="MetI-like"/>
    <property type="match status" value="1"/>
</dbReference>
<evidence type="ECO:0000256" key="1">
    <source>
        <dbReference type="ARBA" id="ARBA00004651"/>
    </source>
</evidence>
<gene>
    <name evidence="9" type="ORF">NZD86_15765</name>
</gene>
<reference evidence="9" key="1">
    <citation type="submission" date="2022-08" db="EMBL/GenBank/DDBJ databases">
        <title>Alicyclobacillus dauci DSM2870, complete genome.</title>
        <authorList>
            <person name="Wang Q."/>
            <person name="Cai R."/>
            <person name="Wang Z."/>
        </authorList>
    </citation>
    <scope>NUCLEOTIDE SEQUENCE</scope>
    <source>
        <strain evidence="9">DSM 28700</strain>
    </source>
</reference>
<evidence type="ECO:0000256" key="5">
    <source>
        <dbReference type="ARBA" id="ARBA00022989"/>
    </source>
</evidence>
<comment type="subcellular location">
    <subcellularLocation>
        <location evidence="1 7">Cell membrane</location>
        <topology evidence="1 7">Multi-pass membrane protein</topology>
    </subcellularLocation>
</comment>
<feature type="transmembrane region" description="Helical" evidence="7">
    <location>
        <begin position="101"/>
        <end position="119"/>
    </location>
</feature>
<dbReference type="PROSITE" id="PS50928">
    <property type="entry name" value="ABC_TM1"/>
    <property type="match status" value="1"/>
</dbReference>
<dbReference type="EMBL" id="CP104064">
    <property type="protein sequence ID" value="WAH35720.1"/>
    <property type="molecule type" value="Genomic_DNA"/>
</dbReference>
<sequence>MGAYIIRRIGQSIIVLFGISIIAFLLLYAVPADPARIIAGPHATPEVVAQIRQDLGLNLPIYQQYLHYLWDLVRGNLGTSYIFHRPVLGMIGERMGPTAELALGCWIAELIIGIPLGIYTARHANKKRDMVVSALALVGISIPVYWLGLLLLVLFGFKLQIFPLGGSGGFQYLILPAITYGITGAAYYTRLLKSSMLDVMNQDYIRTARAKGASERRVVWNHVLRNALIPVITFGGIDIGYLLAGVVLVEETFNWNGMGMLAITSIQNQDIPVIMGTVLLLGVFVVIFNLLVDITYGLVDPRIRYD</sequence>
<evidence type="ECO:0000259" key="8">
    <source>
        <dbReference type="PROSITE" id="PS50928"/>
    </source>
</evidence>
<dbReference type="RefSeq" id="WP_268043002.1">
    <property type="nucleotide sequence ID" value="NZ_CP104064.1"/>
</dbReference>
<feature type="domain" description="ABC transmembrane type-1" evidence="8">
    <location>
        <begin position="95"/>
        <end position="292"/>
    </location>
</feature>
<organism evidence="9 10">
    <name type="scientific">Alicyclobacillus dauci</name>
    <dbReference type="NCBI Taxonomy" id="1475485"/>
    <lineage>
        <taxon>Bacteria</taxon>
        <taxon>Bacillati</taxon>
        <taxon>Bacillota</taxon>
        <taxon>Bacilli</taxon>
        <taxon>Bacillales</taxon>
        <taxon>Alicyclobacillaceae</taxon>
        <taxon>Alicyclobacillus</taxon>
    </lineage>
</organism>